<dbReference type="EMBL" id="JBHLUX010000001">
    <property type="protein sequence ID" value="MFC0469041.1"/>
    <property type="molecule type" value="Genomic_DNA"/>
</dbReference>
<dbReference type="SUPFAM" id="SSF49299">
    <property type="entry name" value="PKD domain"/>
    <property type="match status" value="1"/>
</dbReference>
<dbReference type="Pfam" id="PF00754">
    <property type="entry name" value="F5_F8_type_C"/>
    <property type="match status" value="1"/>
</dbReference>
<dbReference type="Gene3D" id="2.60.40.10">
    <property type="entry name" value="Immunoglobulins"/>
    <property type="match status" value="2"/>
</dbReference>
<dbReference type="InterPro" id="IPR035986">
    <property type="entry name" value="PKD_dom_sf"/>
</dbReference>
<dbReference type="Pfam" id="PF18911">
    <property type="entry name" value="PKD_4"/>
    <property type="match status" value="1"/>
</dbReference>
<comment type="caution">
    <text evidence="3">The sequence shown here is derived from an EMBL/GenBank/DDBJ whole genome shotgun (WGS) entry which is preliminary data.</text>
</comment>
<evidence type="ECO:0000259" key="2">
    <source>
        <dbReference type="PROSITE" id="PS50093"/>
    </source>
</evidence>
<dbReference type="SMART" id="SM00089">
    <property type="entry name" value="PKD"/>
    <property type="match status" value="1"/>
</dbReference>
<dbReference type="PROSITE" id="PS50093">
    <property type="entry name" value="PKD"/>
    <property type="match status" value="1"/>
</dbReference>
<dbReference type="CDD" id="cd00146">
    <property type="entry name" value="PKD"/>
    <property type="match status" value="1"/>
</dbReference>
<dbReference type="Gene3D" id="3.20.20.80">
    <property type="entry name" value="Glycosidases"/>
    <property type="match status" value="1"/>
</dbReference>
<feature type="domain" description="PKD" evidence="2">
    <location>
        <begin position="662"/>
        <end position="730"/>
    </location>
</feature>
<dbReference type="InterPro" id="IPR000601">
    <property type="entry name" value="PKD_dom"/>
</dbReference>
<evidence type="ECO:0000313" key="4">
    <source>
        <dbReference type="Proteomes" id="UP001589838"/>
    </source>
</evidence>
<dbReference type="InterPro" id="IPR054110">
    <property type="entry name" value="EndoD-like_D2"/>
</dbReference>
<gene>
    <name evidence="3" type="ORF">ACFFHM_00285</name>
</gene>
<dbReference type="InterPro" id="IPR008979">
    <property type="entry name" value="Galactose-bd-like_sf"/>
</dbReference>
<keyword evidence="4" id="KW-1185">Reference proteome</keyword>
<dbReference type="InterPro" id="IPR013783">
    <property type="entry name" value="Ig-like_fold"/>
</dbReference>
<dbReference type="InterPro" id="IPR005201">
    <property type="entry name" value="TIM_ENGase"/>
</dbReference>
<accession>A0ABV6K6U8</accession>
<dbReference type="PANTHER" id="PTHR13246">
    <property type="entry name" value="ENDO BETA N-ACETYLGLUCOSAMINIDASE"/>
    <property type="match status" value="1"/>
</dbReference>
<organism evidence="3 4">
    <name type="scientific">Halalkalibacter kiskunsagensis</name>
    <dbReference type="NCBI Taxonomy" id="1548599"/>
    <lineage>
        <taxon>Bacteria</taxon>
        <taxon>Bacillati</taxon>
        <taxon>Bacillota</taxon>
        <taxon>Bacilli</taxon>
        <taxon>Bacillales</taxon>
        <taxon>Bacillaceae</taxon>
        <taxon>Halalkalibacter</taxon>
    </lineage>
</organism>
<dbReference type="InterPro" id="IPR022409">
    <property type="entry name" value="PKD/Chitinase_dom"/>
</dbReference>
<dbReference type="RefSeq" id="WP_335958184.1">
    <property type="nucleotide sequence ID" value="NZ_JAXBLX010000001.1"/>
</dbReference>
<sequence length="887" mass="99893">MKQKFSLLLSAFVVLFIVLLPGNGLASQPESSYWFPEALLNWSPETDPHAEYNRSAIPLAERELLFPINETQQSDAKLVALSALNSNTSGVPSQGGSEFFANTFSYWQYVDLMVYWAGSAGEGIITPPSADVIDAAHKNGVPILGNVFFPPRVYGGQEEWVDQMLSQREDGSFPAADKLLEVAEYYGFDGWFINQETEGGTPEIAQKMQDFLNYLQENKPEEMHIMWYDSMISSGEIRWQNYFTDNNKMFLQDDSTRVSDSMFLNFWWWNNSQKSSYDKALEVGRSPYDLYSGIDVEADGTNTFVQWSNLFPEGEAPYTSLGIYRPDWAFKTTDNMEDFYSKEQEFWVGETGDPTKTVSNPDSWKGMAHYFTETTVINQLPFVTHFNTGSGKFFSIDGEVKSEKSWNNRSLQDVLPTWRWIRESNGEALSVDFDWESAYYGGSSLKVYGDLSPENATHVKLYKTNLPVEKDTEIFVTYKSSSKKPNMKVGVSFAGEEDDVEFLDLKKQSHNDWVTERIKLKKFEGKSIVTLSLFFESKDLISDYQMNIGELKVTSKNEDKVVPSPPTNLNVSNTSFDKELYADISLAWEASKDNSHFEIYRYLENGEKEFVGATPNNVFFIPSLRRDRKENVTSLEVVSISNDFIPSAGAEVTFEWPPYPKPKADFSVSQSIGAPGDEIQFFNKSSEATEEVEWHFDGALPSSSTEQSPKVVYEEEGTYTVRLVAKNSEGEDTLIKEDFITISEEARNIGNVALNKIATASGQCAPSEGPSYAVDGKVTNNSKWCAIGLNHWLKIDLGEVYQLSQFVIKHAEAGGEPSAFNTRAFKIETSMDGENWNEAVTVADNSSGVSEHSIPLTEARYVRLTVQQPTQGGDQAARIYEFEAHGF</sequence>
<dbReference type="InterPro" id="IPR000421">
    <property type="entry name" value="FA58C"/>
</dbReference>
<dbReference type="Proteomes" id="UP001589838">
    <property type="component" value="Unassembled WGS sequence"/>
</dbReference>
<proteinExistence type="predicted"/>
<feature type="domain" description="F5/8 type C" evidence="1">
    <location>
        <begin position="742"/>
        <end position="887"/>
    </location>
</feature>
<dbReference type="PROSITE" id="PS50022">
    <property type="entry name" value="FA58C_3"/>
    <property type="match status" value="1"/>
</dbReference>
<dbReference type="CDD" id="cd06547">
    <property type="entry name" value="GH85_ENGase"/>
    <property type="match status" value="1"/>
</dbReference>
<dbReference type="Pfam" id="PF21910">
    <property type="entry name" value="GH85_C"/>
    <property type="match status" value="1"/>
</dbReference>
<evidence type="ECO:0000313" key="3">
    <source>
        <dbReference type="EMBL" id="MFC0469041.1"/>
    </source>
</evidence>
<dbReference type="Gene3D" id="2.60.120.260">
    <property type="entry name" value="Galactose-binding domain-like"/>
    <property type="match status" value="2"/>
</dbReference>
<reference evidence="3 4" key="1">
    <citation type="submission" date="2024-09" db="EMBL/GenBank/DDBJ databases">
        <authorList>
            <person name="Sun Q."/>
            <person name="Mori K."/>
        </authorList>
    </citation>
    <scope>NUCLEOTIDE SEQUENCE [LARGE SCALE GENOMIC DNA]</scope>
    <source>
        <strain evidence="3 4">NCAIM B.02610</strain>
    </source>
</reference>
<evidence type="ECO:0000259" key="1">
    <source>
        <dbReference type="PROSITE" id="PS50022"/>
    </source>
</evidence>
<name>A0ABV6K6U8_9BACI</name>
<protein>
    <submittedName>
        <fullName evidence="3">Discoidin domain-containing protein</fullName>
    </submittedName>
</protein>
<dbReference type="SUPFAM" id="SSF49785">
    <property type="entry name" value="Galactose-binding domain-like"/>
    <property type="match status" value="1"/>
</dbReference>
<dbReference type="PANTHER" id="PTHR13246:SF1">
    <property type="entry name" value="CYTOSOLIC ENDO-BETA-N-ACETYLGLUCOSAMINIDASE"/>
    <property type="match status" value="1"/>
</dbReference>
<dbReference type="Pfam" id="PF03644">
    <property type="entry name" value="Glyco_hydro_85"/>
    <property type="match status" value="1"/>
</dbReference>
<dbReference type="InterPro" id="IPR032979">
    <property type="entry name" value="ENGase"/>
</dbReference>